<evidence type="ECO:0000313" key="2">
    <source>
        <dbReference type="EMBL" id="EPY37081.1"/>
    </source>
</evidence>
<evidence type="ECO:0000256" key="1">
    <source>
        <dbReference type="SAM" id="Phobius"/>
    </source>
</evidence>
<name>S9WD58_9TRYP</name>
<dbReference type="OrthoDB" id="247630at2759"/>
<organism evidence="2 3">
    <name type="scientific">Strigomonas culicis</name>
    <dbReference type="NCBI Taxonomy" id="28005"/>
    <lineage>
        <taxon>Eukaryota</taxon>
        <taxon>Discoba</taxon>
        <taxon>Euglenozoa</taxon>
        <taxon>Kinetoplastea</taxon>
        <taxon>Metakinetoplastina</taxon>
        <taxon>Trypanosomatida</taxon>
        <taxon>Trypanosomatidae</taxon>
        <taxon>Strigomonadinae</taxon>
        <taxon>Strigomonas</taxon>
    </lineage>
</organism>
<evidence type="ECO:0000313" key="3">
    <source>
        <dbReference type="Proteomes" id="UP000015354"/>
    </source>
</evidence>
<keyword evidence="1" id="KW-0812">Transmembrane</keyword>
<keyword evidence="1" id="KW-1133">Transmembrane helix</keyword>
<gene>
    <name evidence="2" type="ORF">STCU_00216</name>
</gene>
<accession>S9WD58</accession>
<dbReference type="AlphaFoldDB" id="S9WD58"/>
<dbReference type="EMBL" id="ATMH01000216">
    <property type="protein sequence ID" value="EPY37081.1"/>
    <property type="molecule type" value="Genomic_DNA"/>
</dbReference>
<feature type="transmembrane region" description="Helical" evidence="1">
    <location>
        <begin position="88"/>
        <end position="113"/>
    </location>
</feature>
<protein>
    <submittedName>
        <fullName evidence="2">Uncharacterized protein</fullName>
    </submittedName>
</protein>
<sequence length="216" mass="24818">MLPRGGSMAFRPLLCFSLSFTPPFFDFYSFCDCLCFSFSVSFHRFLFDHACCVNYSPLALFLSSRFFDSYHSVHFLGYHLLPRHSSRMSIIALELNLVIIPLLGVLMLFILPIRILSQYVSKLVQAIEKPNVSGITVMAVISLLTSLAFLYDFLEWQSKYATKQRFPDISLQLQHDAKRLRLERNIYIHISACALSLSVKKIAELISQKEAKEKTE</sequence>
<comment type="caution">
    <text evidence="2">The sequence shown here is derived from an EMBL/GenBank/DDBJ whole genome shotgun (WGS) entry which is preliminary data.</text>
</comment>
<keyword evidence="3" id="KW-1185">Reference proteome</keyword>
<dbReference type="Proteomes" id="UP000015354">
    <property type="component" value="Unassembled WGS sequence"/>
</dbReference>
<keyword evidence="1" id="KW-0472">Membrane</keyword>
<feature type="transmembrane region" description="Helical" evidence="1">
    <location>
        <begin position="133"/>
        <end position="154"/>
    </location>
</feature>
<reference evidence="2 3" key="1">
    <citation type="journal article" date="2013" name="PLoS ONE">
        <title>Predicting the Proteins of Angomonas deanei, Strigomonas culicis and Their Respective Endosymbionts Reveals New Aspects of the Trypanosomatidae Family.</title>
        <authorList>
            <person name="Motta M.C."/>
            <person name="Martins A.C."/>
            <person name="de Souza S.S."/>
            <person name="Catta-Preta C.M."/>
            <person name="Silva R."/>
            <person name="Klein C.C."/>
            <person name="de Almeida L.G."/>
            <person name="de Lima Cunha O."/>
            <person name="Ciapina L.P."/>
            <person name="Brocchi M."/>
            <person name="Colabardini A.C."/>
            <person name="de Araujo Lima B."/>
            <person name="Machado C.R."/>
            <person name="de Almeida Soares C.M."/>
            <person name="Probst C.M."/>
            <person name="de Menezes C.B."/>
            <person name="Thompson C.E."/>
            <person name="Bartholomeu D.C."/>
            <person name="Gradia D.F."/>
            <person name="Pavoni D.P."/>
            <person name="Grisard E.C."/>
            <person name="Fantinatti-Garboggini F."/>
            <person name="Marchini F.K."/>
            <person name="Rodrigues-Luiz G.F."/>
            <person name="Wagner G."/>
            <person name="Goldman G.H."/>
            <person name="Fietto J.L."/>
            <person name="Elias M.C."/>
            <person name="Goldman M.H."/>
            <person name="Sagot M.F."/>
            <person name="Pereira M."/>
            <person name="Stoco P.H."/>
            <person name="de Mendonca-Neto R.P."/>
            <person name="Teixeira S.M."/>
            <person name="Maciel T.E."/>
            <person name="de Oliveira Mendes T.A."/>
            <person name="Urmenyi T.P."/>
            <person name="de Souza W."/>
            <person name="Schenkman S."/>
            <person name="de Vasconcelos A.T."/>
        </authorList>
    </citation>
    <scope>NUCLEOTIDE SEQUENCE [LARGE SCALE GENOMIC DNA]</scope>
</reference>
<proteinExistence type="predicted"/>